<evidence type="ECO:0000313" key="3">
    <source>
        <dbReference type="Proteomes" id="UP001157418"/>
    </source>
</evidence>
<comment type="caution">
    <text evidence="2">The sequence shown here is derived from an EMBL/GenBank/DDBJ whole genome shotgun (WGS) entry which is preliminary data.</text>
</comment>
<accession>A0AAU9PJX2</accession>
<dbReference type="CDD" id="cd09272">
    <property type="entry name" value="RNase_HI_RT_Ty1"/>
    <property type="match status" value="1"/>
</dbReference>
<dbReference type="PANTHER" id="PTHR11439">
    <property type="entry name" value="GAG-POL-RELATED RETROTRANSPOSON"/>
    <property type="match status" value="1"/>
</dbReference>
<gene>
    <name evidence="2" type="ORF">LVIROSA_LOCUS35659</name>
</gene>
<evidence type="ECO:0000313" key="2">
    <source>
        <dbReference type="EMBL" id="CAH1450223.1"/>
    </source>
</evidence>
<sequence length="222" mass="25128">MDVKCAFLNGELEETVYVEQPPGFVNEKFPDHCYVLDKAVYGLKQAPRAWFQANPREPHMVAVKNIFRYLKRTSSLGLWYPARSGFFIQAFSDADLGGCCLDRKSTTAEAEYIAAASCTSQVIWIQSQLRDYGMSMKKIPLYCDSESAIRICHNPVQHSKTKHIALRYHFIKDHVEDGNVEVHFVRSSDQLADIFTKALPEASFNKILQGLGMMEAESVPNP</sequence>
<dbReference type="AlphaFoldDB" id="A0AAU9PJX2"/>
<proteinExistence type="predicted"/>
<dbReference type="EMBL" id="CAKMRJ010005634">
    <property type="protein sequence ID" value="CAH1450223.1"/>
    <property type="molecule type" value="Genomic_DNA"/>
</dbReference>
<protein>
    <recommendedName>
        <fullName evidence="1">Reverse transcriptase Ty1/copia-type domain-containing protein</fullName>
    </recommendedName>
</protein>
<name>A0AAU9PJX2_9ASTR</name>
<reference evidence="2 3" key="1">
    <citation type="submission" date="2022-01" db="EMBL/GenBank/DDBJ databases">
        <authorList>
            <person name="Xiong W."/>
            <person name="Schranz E."/>
        </authorList>
    </citation>
    <scope>NUCLEOTIDE SEQUENCE [LARGE SCALE GENOMIC DNA]</scope>
</reference>
<evidence type="ECO:0000259" key="1">
    <source>
        <dbReference type="Pfam" id="PF07727"/>
    </source>
</evidence>
<keyword evidence="3" id="KW-1185">Reference proteome</keyword>
<dbReference type="PANTHER" id="PTHR11439:SF517">
    <property type="entry name" value="CYSTEINE-RICH RLK (RECEPTOR-LIKE PROTEIN KINASE) 8"/>
    <property type="match status" value="1"/>
</dbReference>
<dbReference type="InterPro" id="IPR013103">
    <property type="entry name" value="RVT_2"/>
</dbReference>
<dbReference type="Proteomes" id="UP001157418">
    <property type="component" value="Unassembled WGS sequence"/>
</dbReference>
<organism evidence="2 3">
    <name type="scientific">Lactuca virosa</name>
    <dbReference type="NCBI Taxonomy" id="75947"/>
    <lineage>
        <taxon>Eukaryota</taxon>
        <taxon>Viridiplantae</taxon>
        <taxon>Streptophyta</taxon>
        <taxon>Embryophyta</taxon>
        <taxon>Tracheophyta</taxon>
        <taxon>Spermatophyta</taxon>
        <taxon>Magnoliopsida</taxon>
        <taxon>eudicotyledons</taxon>
        <taxon>Gunneridae</taxon>
        <taxon>Pentapetalae</taxon>
        <taxon>asterids</taxon>
        <taxon>campanulids</taxon>
        <taxon>Asterales</taxon>
        <taxon>Asteraceae</taxon>
        <taxon>Cichorioideae</taxon>
        <taxon>Cichorieae</taxon>
        <taxon>Lactucinae</taxon>
        <taxon>Lactuca</taxon>
    </lineage>
</organism>
<dbReference type="Pfam" id="PF07727">
    <property type="entry name" value="RVT_2"/>
    <property type="match status" value="1"/>
</dbReference>
<feature type="domain" description="Reverse transcriptase Ty1/copia-type" evidence="1">
    <location>
        <begin position="1"/>
        <end position="53"/>
    </location>
</feature>